<accession>X0TR53</accession>
<protein>
    <submittedName>
        <fullName evidence="2">Uncharacterized protein</fullName>
    </submittedName>
</protein>
<evidence type="ECO:0000313" key="2">
    <source>
        <dbReference type="EMBL" id="GAF90637.1"/>
    </source>
</evidence>
<dbReference type="EMBL" id="BARS01012829">
    <property type="protein sequence ID" value="GAF90637.1"/>
    <property type="molecule type" value="Genomic_DNA"/>
</dbReference>
<evidence type="ECO:0000256" key="1">
    <source>
        <dbReference type="SAM" id="MobiDB-lite"/>
    </source>
</evidence>
<sequence>MKGYGLPRNDDVANPDVADIKKYGLKTSAGGRDYFRNKKAKATARRRWKKKTRRESKIWPV</sequence>
<organism evidence="2">
    <name type="scientific">marine sediment metagenome</name>
    <dbReference type="NCBI Taxonomy" id="412755"/>
    <lineage>
        <taxon>unclassified sequences</taxon>
        <taxon>metagenomes</taxon>
        <taxon>ecological metagenomes</taxon>
    </lineage>
</organism>
<feature type="region of interest" description="Disordered" evidence="1">
    <location>
        <begin position="39"/>
        <end position="61"/>
    </location>
</feature>
<proteinExistence type="predicted"/>
<feature type="compositionally biased region" description="Basic residues" evidence="1">
    <location>
        <begin position="39"/>
        <end position="54"/>
    </location>
</feature>
<reference evidence="2" key="1">
    <citation type="journal article" date="2014" name="Front. Microbiol.">
        <title>High frequency of phylogenetically diverse reductive dehalogenase-homologous genes in deep subseafloor sedimentary metagenomes.</title>
        <authorList>
            <person name="Kawai M."/>
            <person name="Futagami T."/>
            <person name="Toyoda A."/>
            <person name="Takaki Y."/>
            <person name="Nishi S."/>
            <person name="Hori S."/>
            <person name="Arai W."/>
            <person name="Tsubouchi T."/>
            <person name="Morono Y."/>
            <person name="Uchiyama I."/>
            <person name="Ito T."/>
            <person name="Fujiyama A."/>
            <person name="Inagaki F."/>
            <person name="Takami H."/>
        </authorList>
    </citation>
    <scope>NUCLEOTIDE SEQUENCE</scope>
    <source>
        <strain evidence="2">Expedition CK06-06</strain>
    </source>
</reference>
<comment type="caution">
    <text evidence="2">The sequence shown here is derived from an EMBL/GenBank/DDBJ whole genome shotgun (WGS) entry which is preliminary data.</text>
</comment>
<gene>
    <name evidence="2" type="ORF">S01H1_22650</name>
</gene>
<name>X0TR53_9ZZZZ</name>
<dbReference type="AlphaFoldDB" id="X0TR53"/>